<comment type="caution">
    <text evidence="10">The sequence shown here is derived from an EMBL/GenBank/DDBJ whole genome shotgun (WGS) entry which is preliminary data.</text>
</comment>
<sequence>MGNPLSDGLRHGRVPLPSVLVIFGATGDLTKRKLVPALYALAADGLLPPGFSIVGAGRSEQSTETFREAMREAVAKYGRVPLREDLWSVFSDGMRYCEFDLDADDGLNDLAENLEELDRERGTSGNRIFYFSIPPSGFAPLAERLGREGLTREEDGGFRRMIIEKPFGRDLDSARELNGKLHLAFGEEQVYRIDHYLGKETVQNLLVFRFGNGIFEPLWNRQYIDHVQITVAENIGVEGRGGYYEESGALRDIIQNHVIQLMAIVGMEAPSKVHGETVRDEKVKLLRAVRPIHPDDALSHTVRGQYAAGWIDGERVPGYREETGVAENSLRETFVAMKVDIDNWRWAGTPFYLRTGKRLPKRATEIAIQFRRVPHSPFGGRVETPAGLLPKDSIDPNLLVLRIQPDEGITLRFSAKVPGQSMRIRTVNMDFLYGSAFLTESPEAYERLLLDCMLGDRTLFAREDEVEEAWRICTAILDGWRSQPPDREGTANYESGTWGPEAARDFMARDGRQWRRL</sequence>
<dbReference type="HAMAP" id="MF_00966">
    <property type="entry name" value="G6PD"/>
    <property type="match status" value="1"/>
</dbReference>
<feature type="domain" description="Glucose-6-phosphate dehydrogenase NAD-binding" evidence="8">
    <location>
        <begin position="21"/>
        <end position="204"/>
    </location>
</feature>
<dbReference type="SUPFAM" id="SSF55347">
    <property type="entry name" value="Glyceraldehyde-3-phosphate dehydrogenase-like, C-terminal domain"/>
    <property type="match status" value="1"/>
</dbReference>
<feature type="binding site" evidence="7">
    <location>
        <position position="195"/>
    </location>
    <ligand>
        <name>substrate</name>
    </ligand>
</feature>
<dbReference type="GO" id="GO:0005829">
    <property type="term" value="C:cytosol"/>
    <property type="evidence" value="ECO:0007669"/>
    <property type="project" value="TreeGrafter"/>
</dbReference>
<gene>
    <name evidence="7 10" type="primary">zwf</name>
    <name evidence="10" type="ORF">JF887_08890</name>
</gene>
<evidence type="ECO:0000256" key="5">
    <source>
        <dbReference type="ARBA" id="ARBA00023002"/>
    </source>
</evidence>
<keyword evidence="4 7" id="KW-0521">NADP</keyword>
<feature type="domain" description="Glucose-6-phosphate dehydrogenase C-terminal" evidence="9">
    <location>
        <begin position="206"/>
        <end position="515"/>
    </location>
</feature>
<dbReference type="Pfam" id="PF02781">
    <property type="entry name" value="G6PD_C"/>
    <property type="match status" value="1"/>
</dbReference>
<evidence type="ECO:0000313" key="11">
    <source>
        <dbReference type="Proteomes" id="UP000614410"/>
    </source>
</evidence>
<dbReference type="InterPro" id="IPR001282">
    <property type="entry name" value="G6P_DH"/>
</dbReference>
<dbReference type="InterPro" id="IPR022675">
    <property type="entry name" value="G6P_DH_C"/>
</dbReference>
<proteinExistence type="inferred from homology"/>
<dbReference type="SUPFAM" id="SSF51735">
    <property type="entry name" value="NAD(P)-binding Rossmann-fold domains"/>
    <property type="match status" value="1"/>
</dbReference>
<dbReference type="GO" id="GO:0009051">
    <property type="term" value="P:pentose-phosphate shunt, oxidative branch"/>
    <property type="evidence" value="ECO:0007669"/>
    <property type="project" value="TreeGrafter"/>
</dbReference>
<dbReference type="PROSITE" id="PS00069">
    <property type="entry name" value="G6P_DEHYDROGENASE"/>
    <property type="match status" value="1"/>
</dbReference>
<dbReference type="Pfam" id="PF00479">
    <property type="entry name" value="G6PD_N"/>
    <property type="match status" value="1"/>
</dbReference>
<dbReference type="AlphaFoldDB" id="A0A934KPK0"/>
<feature type="binding site" evidence="7">
    <location>
        <begin position="24"/>
        <end position="31"/>
    </location>
    <ligand>
        <name>NADP(+)</name>
        <dbReference type="ChEBI" id="CHEBI:58349"/>
    </ligand>
</feature>
<evidence type="ECO:0000313" key="10">
    <source>
        <dbReference type="EMBL" id="MBJ7609525.1"/>
    </source>
</evidence>
<feature type="binding site" evidence="7">
    <location>
        <position position="58"/>
    </location>
    <ligand>
        <name>NADP(+)</name>
        <dbReference type="ChEBI" id="CHEBI:58349"/>
    </ligand>
</feature>
<feature type="binding site" evidence="7">
    <location>
        <position position="165"/>
    </location>
    <ligand>
        <name>NADP(+)</name>
        <dbReference type="ChEBI" id="CHEBI:58349"/>
    </ligand>
</feature>
<evidence type="ECO:0000256" key="1">
    <source>
        <dbReference type="ARBA" id="ARBA00004937"/>
    </source>
</evidence>
<comment type="similarity">
    <text evidence="2 7">Belongs to the glucose-6-phosphate dehydrogenase family.</text>
</comment>
<dbReference type="PANTHER" id="PTHR23429:SF0">
    <property type="entry name" value="GLUCOSE-6-PHOSPHATE 1-DEHYDROGENASE"/>
    <property type="match status" value="1"/>
</dbReference>
<comment type="caution">
    <text evidence="7">Lacks conserved residue(s) required for the propagation of feature annotation.</text>
</comment>
<dbReference type="NCBIfam" id="TIGR00871">
    <property type="entry name" value="zwf"/>
    <property type="match status" value="1"/>
</dbReference>
<feature type="binding site" evidence="7">
    <location>
        <position position="252"/>
    </location>
    <ligand>
        <name>substrate</name>
    </ligand>
</feature>
<feature type="binding site" evidence="7">
    <location>
        <position position="233"/>
    </location>
    <ligand>
        <name>substrate</name>
    </ligand>
</feature>
<feature type="binding site" evidence="7">
    <location>
        <position position="199"/>
    </location>
    <ligand>
        <name>substrate</name>
    </ligand>
</feature>
<feature type="binding site" evidence="7">
    <location>
        <position position="357"/>
    </location>
    <ligand>
        <name>substrate</name>
    </ligand>
</feature>
<dbReference type="Gene3D" id="3.40.50.720">
    <property type="entry name" value="NAD(P)-binding Rossmann-like Domain"/>
    <property type="match status" value="1"/>
</dbReference>
<evidence type="ECO:0000259" key="9">
    <source>
        <dbReference type="Pfam" id="PF02781"/>
    </source>
</evidence>
<evidence type="ECO:0000256" key="3">
    <source>
        <dbReference type="ARBA" id="ARBA00022526"/>
    </source>
</evidence>
<dbReference type="InterPro" id="IPR022674">
    <property type="entry name" value="G6P_DH_NAD-bd"/>
</dbReference>
<dbReference type="PIRSF" id="PIRSF000110">
    <property type="entry name" value="G6PD"/>
    <property type="match status" value="1"/>
</dbReference>
<protein>
    <recommendedName>
        <fullName evidence="7">Glucose-6-phosphate 1-dehydrogenase</fullName>
        <shortName evidence="7">G6PD</shortName>
        <ecNumber evidence="7">1.1.1.49</ecNumber>
    </recommendedName>
</protein>
<comment type="catalytic activity">
    <reaction evidence="7">
        <text>D-glucose 6-phosphate + NADP(+) = 6-phospho-D-glucono-1,5-lactone + NADPH + H(+)</text>
        <dbReference type="Rhea" id="RHEA:15841"/>
        <dbReference type="ChEBI" id="CHEBI:15378"/>
        <dbReference type="ChEBI" id="CHEBI:57783"/>
        <dbReference type="ChEBI" id="CHEBI:57955"/>
        <dbReference type="ChEBI" id="CHEBI:58349"/>
        <dbReference type="ChEBI" id="CHEBI:61548"/>
        <dbReference type="EC" id="1.1.1.49"/>
    </reaction>
</comment>
<organism evidence="10 11">
    <name type="scientific">Candidatus Amunia macphersoniae</name>
    <dbReference type="NCBI Taxonomy" id="3127014"/>
    <lineage>
        <taxon>Bacteria</taxon>
        <taxon>Bacillati</taxon>
        <taxon>Candidatus Dormiibacterota</taxon>
        <taxon>Candidatus Dormibacteria</taxon>
        <taxon>Candidatus Aeolococcales</taxon>
        <taxon>Candidatus Aeolococcaceae</taxon>
        <taxon>Candidatus Amunia</taxon>
    </lineage>
</organism>
<dbReference type="PANTHER" id="PTHR23429">
    <property type="entry name" value="GLUCOSE-6-PHOSPHATE 1-DEHYDROGENASE G6PD"/>
    <property type="match status" value="1"/>
</dbReference>
<keyword evidence="5 7" id="KW-0560">Oxidoreductase</keyword>
<feature type="binding site" evidence="7">
    <location>
        <begin position="100"/>
        <end position="101"/>
    </location>
    <ligand>
        <name>NADP(+)</name>
        <dbReference type="ChEBI" id="CHEBI:58349"/>
    </ligand>
</feature>
<dbReference type="EC" id="1.1.1.49" evidence="7"/>
<name>A0A934KPK0_9BACT</name>
<evidence type="ECO:0000256" key="2">
    <source>
        <dbReference type="ARBA" id="ARBA00009975"/>
    </source>
</evidence>
<comment type="pathway">
    <text evidence="1 7">Carbohydrate degradation; pentose phosphate pathway; D-ribulose 5-phosphate from D-glucose 6-phosphate (oxidative stage): step 1/3.</text>
</comment>
<keyword evidence="3 7" id="KW-0313">Glucose metabolism</keyword>
<dbReference type="EMBL" id="JAEKNN010000046">
    <property type="protein sequence ID" value="MBJ7609525.1"/>
    <property type="molecule type" value="Genomic_DNA"/>
</dbReference>
<evidence type="ECO:0000256" key="7">
    <source>
        <dbReference type="HAMAP-Rule" id="MF_00966"/>
    </source>
</evidence>
<dbReference type="GO" id="GO:0050661">
    <property type="term" value="F:NADP binding"/>
    <property type="evidence" value="ECO:0007669"/>
    <property type="project" value="UniProtKB-UniRule"/>
</dbReference>
<dbReference type="Proteomes" id="UP000614410">
    <property type="component" value="Unassembled WGS sequence"/>
</dbReference>
<dbReference type="GO" id="GO:0006006">
    <property type="term" value="P:glucose metabolic process"/>
    <property type="evidence" value="ECO:0007669"/>
    <property type="project" value="UniProtKB-KW"/>
</dbReference>
<comment type="function">
    <text evidence="7">Catalyzes the oxidation of glucose 6-phosphate to 6-phosphogluconolactone.</text>
</comment>
<dbReference type="Gene3D" id="3.30.360.10">
    <property type="entry name" value="Dihydrodipicolinate Reductase, domain 2"/>
    <property type="match status" value="1"/>
</dbReference>
<evidence type="ECO:0000256" key="4">
    <source>
        <dbReference type="ARBA" id="ARBA00022857"/>
    </source>
</evidence>
<feature type="active site" description="Proton acceptor" evidence="7">
    <location>
        <position position="257"/>
    </location>
</feature>
<evidence type="ECO:0000259" key="8">
    <source>
        <dbReference type="Pfam" id="PF00479"/>
    </source>
</evidence>
<dbReference type="PRINTS" id="PR00079">
    <property type="entry name" value="G6PDHDRGNASE"/>
</dbReference>
<dbReference type="InterPro" id="IPR019796">
    <property type="entry name" value="G6P_DH_AS"/>
</dbReference>
<keyword evidence="6 7" id="KW-0119">Carbohydrate metabolism</keyword>
<dbReference type="InterPro" id="IPR036291">
    <property type="entry name" value="NAD(P)-bd_dom_sf"/>
</dbReference>
<dbReference type="GO" id="GO:0004345">
    <property type="term" value="F:glucose-6-phosphate dehydrogenase activity"/>
    <property type="evidence" value="ECO:0007669"/>
    <property type="project" value="UniProtKB-UniRule"/>
</dbReference>
<evidence type="ECO:0000256" key="6">
    <source>
        <dbReference type="ARBA" id="ARBA00023277"/>
    </source>
</evidence>
<reference evidence="10 11" key="1">
    <citation type="submission" date="2020-10" db="EMBL/GenBank/DDBJ databases">
        <title>Ca. Dormibacterota MAGs.</title>
        <authorList>
            <person name="Montgomery K."/>
        </authorList>
    </citation>
    <scope>NUCLEOTIDE SEQUENCE [LARGE SCALE GENOMIC DNA]</scope>
    <source>
        <strain evidence="10">Mitchell_Peninsula_5</strain>
    </source>
</reference>
<accession>A0A934KPK0</accession>